<evidence type="ECO:0000313" key="3">
    <source>
        <dbReference type="EMBL" id="KAF5310902.1"/>
    </source>
</evidence>
<keyword evidence="1" id="KW-0677">Repeat</keyword>
<gene>
    <name evidence="3" type="ORF">D9619_008235</name>
</gene>
<feature type="domain" description="NACHT" evidence="2">
    <location>
        <begin position="97"/>
        <end position="248"/>
    </location>
</feature>
<evidence type="ECO:0000259" key="2">
    <source>
        <dbReference type="PROSITE" id="PS50837"/>
    </source>
</evidence>
<dbReference type="PANTHER" id="PTHR10039">
    <property type="entry name" value="AMELOGENIN"/>
    <property type="match status" value="1"/>
</dbReference>
<evidence type="ECO:0000313" key="4">
    <source>
        <dbReference type="Proteomes" id="UP000567179"/>
    </source>
</evidence>
<accession>A0A8H5ESL2</accession>
<dbReference type="InterPro" id="IPR027417">
    <property type="entry name" value="P-loop_NTPase"/>
</dbReference>
<dbReference type="Gene3D" id="3.40.50.300">
    <property type="entry name" value="P-loop containing nucleotide triphosphate hydrolases"/>
    <property type="match status" value="1"/>
</dbReference>
<dbReference type="EMBL" id="JAACJJ010000057">
    <property type="protein sequence ID" value="KAF5310902.1"/>
    <property type="molecule type" value="Genomic_DNA"/>
</dbReference>
<dbReference type="InterPro" id="IPR007111">
    <property type="entry name" value="NACHT_NTPase"/>
</dbReference>
<dbReference type="AlphaFoldDB" id="A0A8H5ESL2"/>
<dbReference type="SUPFAM" id="SSF52540">
    <property type="entry name" value="P-loop containing nucleoside triphosphate hydrolases"/>
    <property type="match status" value="1"/>
</dbReference>
<evidence type="ECO:0000256" key="1">
    <source>
        <dbReference type="ARBA" id="ARBA00022737"/>
    </source>
</evidence>
<protein>
    <recommendedName>
        <fullName evidence="2">NACHT domain-containing protein</fullName>
    </recommendedName>
</protein>
<comment type="caution">
    <text evidence="3">The sequence shown here is derived from an EMBL/GenBank/DDBJ whole genome shotgun (WGS) entry which is preliminary data.</text>
</comment>
<sequence length="928" mass="104015">MSFFSNASKAVVTGGTFTSNSLANGGTLVQKSDSVVINNYHSSKGVHPNFLAAVAPNAFQNAVGQLLSRCFPGTRLKVIADIENWINSTGGSENQAHIAWLTGPAGCGKSAIVQTISERCSDQQIPVANFFFLRDDTTRNHIQPLIASLAYQLAGSSGFPGAKDRANQIIDADPLIFSQHIEKQFSNLIIALVRDVPLGKPAVLLIDGLDECISEGDQQVLIRTMHALAAKQIPGFPLKVLFASRPEAHLTITFNTLLQSTSGLLKVSLFSKNHDDIRLFVSACFDDIKKTHRFGANLGPLENAITRIVSMSSGQFLYAAIVMQYIANSSSNPTERLGAMIAASQPYVIRPSPQQIDNAFTRIDAIFAQVLSRCAESDWVKLSNILAAQIILDAVGDVNYNLEDCLAPLGTVAASADPLISRFRSIMEYSDDKKRLLFHHISLFDFLLYKARAQNHHIDINSFAAKLVGRILQKTDITKRPSTFKFMSLVLRRAVLEPTSDLTSALRNCPSITYALYDKNDPDLHQSFFSILTSIRTLYSSREEDVYESLLRIWLKWSLPHLRSHLNIITQRYNITPPPEIRRMIQENGQKRSMTDPLRLFSNLFWPGDYDNKSAETAHRAYWDSKDVATLNSAIKNYELAIEQYRKHQDESLVITLAVYAFIVWHHYQDYGQSSDDLDKVIRLSTEAWDSWDGEKNTDIYLRLLLTLARAHYEQYMRAFGSNPIKPDEKKKAFNKAVMYYTELTDNPADRGRGSTQSELGTMFLRKCELEQTLDYFEIGVQHLQDALSEAVKAGKEIDAGDEGNAVRQREKAILDSVKADCLLNLGNFYSIRYGLVEHSRKIPSLNMAIDYYLRAKPLLEALGQQTLPSCLYKLGTHLHLRWQWTGVRSDHILAKEMAAAARNCVGDDDPTKQAINHLKNILDKARP</sequence>
<dbReference type="Pfam" id="PF24883">
    <property type="entry name" value="NPHP3_N"/>
    <property type="match status" value="1"/>
</dbReference>
<organism evidence="3 4">
    <name type="scientific">Psilocybe cf. subviscida</name>
    <dbReference type="NCBI Taxonomy" id="2480587"/>
    <lineage>
        <taxon>Eukaryota</taxon>
        <taxon>Fungi</taxon>
        <taxon>Dikarya</taxon>
        <taxon>Basidiomycota</taxon>
        <taxon>Agaricomycotina</taxon>
        <taxon>Agaricomycetes</taxon>
        <taxon>Agaricomycetidae</taxon>
        <taxon>Agaricales</taxon>
        <taxon>Agaricineae</taxon>
        <taxon>Strophariaceae</taxon>
        <taxon>Psilocybe</taxon>
    </lineage>
</organism>
<dbReference type="PROSITE" id="PS50837">
    <property type="entry name" value="NACHT"/>
    <property type="match status" value="1"/>
</dbReference>
<proteinExistence type="predicted"/>
<dbReference type="PANTHER" id="PTHR10039:SF14">
    <property type="entry name" value="NACHT DOMAIN-CONTAINING PROTEIN"/>
    <property type="match status" value="1"/>
</dbReference>
<reference evidence="3 4" key="1">
    <citation type="journal article" date="2020" name="ISME J.">
        <title>Uncovering the hidden diversity of litter-decomposition mechanisms in mushroom-forming fungi.</title>
        <authorList>
            <person name="Floudas D."/>
            <person name="Bentzer J."/>
            <person name="Ahren D."/>
            <person name="Johansson T."/>
            <person name="Persson P."/>
            <person name="Tunlid A."/>
        </authorList>
    </citation>
    <scope>NUCLEOTIDE SEQUENCE [LARGE SCALE GENOMIC DNA]</scope>
    <source>
        <strain evidence="3 4">CBS 101986</strain>
    </source>
</reference>
<dbReference type="InterPro" id="IPR056884">
    <property type="entry name" value="NPHP3-like_N"/>
</dbReference>
<keyword evidence="4" id="KW-1185">Reference proteome</keyword>
<dbReference type="Proteomes" id="UP000567179">
    <property type="component" value="Unassembled WGS sequence"/>
</dbReference>
<name>A0A8H5ESL2_9AGAR</name>
<dbReference type="OrthoDB" id="4772757at2759"/>